<keyword evidence="1" id="KW-0812">Transmembrane</keyword>
<proteinExistence type="predicted"/>
<feature type="transmembrane region" description="Helical" evidence="1">
    <location>
        <begin position="41"/>
        <end position="60"/>
    </location>
</feature>
<evidence type="ECO:0000256" key="1">
    <source>
        <dbReference type="SAM" id="Phobius"/>
    </source>
</evidence>
<dbReference type="EMBL" id="JBBDGN010000010">
    <property type="protein sequence ID" value="MEJ1092229.1"/>
    <property type="molecule type" value="Genomic_DNA"/>
</dbReference>
<name>A0ABU8LLN0_9MICO</name>
<keyword evidence="1" id="KW-1133">Transmembrane helix</keyword>
<feature type="transmembrane region" description="Helical" evidence="1">
    <location>
        <begin position="12"/>
        <end position="34"/>
    </location>
</feature>
<organism evidence="2 3">
    <name type="scientific">Microbacterium istanbulense</name>
    <dbReference type="NCBI Taxonomy" id="3122049"/>
    <lineage>
        <taxon>Bacteria</taxon>
        <taxon>Bacillati</taxon>
        <taxon>Actinomycetota</taxon>
        <taxon>Actinomycetes</taxon>
        <taxon>Micrococcales</taxon>
        <taxon>Microbacteriaceae</taxon>
        <taxon>Microbacterium</taxon>
    </lineage>
</organism>
<dbReference type="Proteomes" id="UP001366085">
    <property type="component" value="Unassembled WGS sequence"/>
</dbReference>
<dbReference type="RefSeq" id="WP_337320567.1">
    <property type="nucleotide sequence ID" value="NZ_JBBDGN010000010.1"/>
</dbReference>
<evidence type="ECO:0000313" key="2">
    <source>
        <dbReference type="EMBL" id="MEJ1092229.1"/>
    </source>
</evidence>
<accession>A0ABU8LLN0</accession>
<keyword evidence="3" id="KW-1185">Reference proteome</keyword>
<keyword evidence="1" id="KW-0472">Membrane</keyword>
<feature type="transmembrane region" description="Helical" evidence="1">
    <location>
        <begin position="66"/>
        <end position="94"/>
    </location>
</feature>
<gene>
    <name evidence="2" type="ORF">WDU93_11055</name>
</gene>
<comment type="caution">
    <text evidence="2">The sequence shown here is derived from an EMBL/GenBank/DDBJ whole genome shotgun (WGS) entry which is preliminary data.</text>
</comment>
<sequence>MSEPALAPRNAFHGVLAVWIVALLTSIALGVFVAEDLRVGWLLISFGGIVLLSFAVQLWYARPQGFIVRVAGSVIGALMLMGLVSVGFGLAALATVV</sequence>
<reference evidence="2 3" key="1">
    <citation type="submission" date="2024-02" db="EMBL/GenBank/DDBJ databases">
        <authorList>
            <person name="Saticioglu I.B."/>
        </authorList>
    </citation>
    <scope>NUCLEOTIDE SEQUENCE [LARGE SCALE GENOMIC DNA]</scope>
    <source>
        <strain evidence="2 3">Mu-43</strain>
    </source>
</reference>
<protein>
    <submittedName>
        <fullName evidence="2">Uncharacterized protein</fullName>
    </submittedName>
</protein>
<evidence type="ECO:0000313" key="3">
    <source>
        <dbReference type="Proteomes" id="UP001366085"/>
    </source>
</evidence>